<reference evidence="2" key="1">
    <citation type="submission" date="2022-11" db="UniProtKB">
        <authorList>
            <consortium name="WormBaseParasite"/>
        </authorList>
    </citation>
    <scope>IDENTIFICATION</scope>
</reference>
<dbReference type="WBParaSite" id="nRc.2.0.1.t29058-RA">
    <property type="protein sequence ID" value="nRc.2.0.1.t29058-RA"/>
    <property type="gene ID" value="nRc.2.0.1.g29058"/>
</dbReference>
<proteinExistence type="predicted"/>
<name>A0A915JSH6_ROMCU</name>
<sequence>MKSNTKLTGNTMSSSVLIDGSAVDPIVASTIIFYENSFHKFYGLSSVRFVLHAGSFSETFSIRTASIIFCRESSKVSSQYFVEVLAIFVVNKATQVFAFRTCDTDPVIYKEVQM</sequence>
<dbReference type="AlphaFoldDB" id="A0A915JSH6"/>
<protein>
    <submittedName>
        <fullName evidence="2">Uncharacterized protein</fullName>
    </submittedName>
</protein>
<organism evidence="1 2">
    <name type="scientific">Romanomermis culicivorax</name>
    <name type="common">Nematode worm</name>
    <dbReference type="NCBI Taxonomy" id="13658"/>
    <lineage>
        <taxon>Eukaryota</taxon>
        <taxon>Metazoa</taxon>
        <taxon>Ecdysozoa</taxon>
        <taxon>Nematoda</taxon>
        <taxon>Enoplea</taxon>
        <taxon>Dorylaimia</taxon>
        <taxon>Mermithida</taxon>
        <taxon>Mermithoidea</taxon>
        <taxon>Mermithidae</taxon>
        <taxon>Romanomermis</taxon>
    </lineage>
</organism>
<dbReference type="Proteomes" id="UP000887565">
    <property type="component" value="Unplaced"/>
</dbReference>
<accession>A0A915JSH6</accession>
<keyword evidence="1" id="KW-1185">Reference proteome</keyword>
<evidence type="ECO:0000313" key="1">
    <source>
        <dbReference type="Proteomes" id="UP000887565"/>
    </source>
</evidence>
<evidence type="ECO:0000313" key="2">
    <source>
        <dbReference type="WBParaSite" id="nRc.2.0.1.t29058-RA"/>
    </source>
</evidence>